<dbReference type="Proteomes" id="UP000515165">
    <property type="component" value="Chromosome 6"/>
</dbReference>
<comment type="similarity">
    <text evidence="1">Belongs to the eukaryotic ribosomal protein eL32 family.</text>
</comment>
<reference evidence="6" key="1">
    <citation type="submission" date="2025-08" db="UniProtKB">
        <authorList>
            <consortium name="RefSeq"/>
        </authorList>
    </citation>
    <scope>IDENTIFICATION</scope>
    <source>
        <tissue evidence="6">Blood</tissue>
    </source>
</reference>
<dbReference type="SUPFAM" id="SSF52042">
    <property type="entry name" value="Ribosomal protein L32e"/>
    <property type="match status" value="1"/>
</dbReference>
<keyword evidence="2" id="KW-0689">Ribosomal protein</keyword>
<dbReference type="AlphaFoldDB" id="A0A6P9F9P7"/>
<evidence type="ECO:0000313" key="5">
    <source>
        <dbReference type="Proteomes" id="UP000515165"/>
    </source>
</evidence>
<sequence>MEAASNEDRPPLTKPKIIKKRTKKLIQHQSDPYVKIKHHWQKPKGIDNRVHRRFEGQILMPNTGYRSNKETEHMPPSGFQKFLVHSIKELEVLLVCNKSYCTEIAHSVSPKNHRTTVERAAQLAIRVSKPNARLCSKKK</sequence>
<dbReference type="GO" id="GO:0022625">
    <property type="term" value="C:cytosolic large ribosomal subunit"/>
    <property type="evidence" value="ECO:0007669"/>
    <property type="project" value="TreeGrafter"/>
</dbReference>
<gene>
    <name evidence="6" type="primary">LOC118357076</name>
</gene>
<dbReference type="PANTHER" id="PTHR23413:SF1">
    <property type="entry name" value="RIBOSOMAL PROTEIN L32"/>
    <property type="match status" value="1"/>
</dbReference>
<dbReference type="SMART" id="SM01393">
    <property type="entry name" value="Ribosomal_L32e"/>
    <property type="match status" value="1"/>
</dbReference>
<dbReference type="OrthoDB" id="268693at2759"/>
<keyword evidence="3" id="KW-0687">Ribonucleoprotein</keyword>
<dbReference type="CDD" id="cd00513">
    <property type="entry name" value="Ribosomal_L32_L32e"/>
    <property type="match status" value="1"/>
</dbReference>
<dbReference type="KEGG" id="zca:118357076"/>
<evidence type="ECO:0000256" key="3">
    <source>
        <dbReference type="ARBA" id="ARBA00023274"/>
    </source>
</evidence>
<evidence type="ECO:0000256" key="1">
    <source>
        <dbReference type="ARBA" id="ARBA00008431"/>
    </source>
</evidence>
<name>A0A6P9F9P7_ZALCA</name>
<dbReference type="RefSeq" id="XP_035583970.1">
    <property type="nucleotide sequence ID" value="XM_035728077.1"/>
</dbReference>
<dbReference type="Pfam" id="PF01655">
    <property type="entry name" value="Ribosomal_L32e"/>
    <property type="match status" value="1"/>
</dbReference>
<proteinExistence type="inferred from homology"/>
<dbReference type="InterPro" id="IPR001515">
    <property type="entry name" value="Ribosomal_eL32"/>
</dbReference>
<dbReference type="GeneID" id="118357076"/>
<accession>A0A6P9F9P7</accession>
<organism evidence="5 6">
    <name type="scientific">Zalophus californianus</name>
    <name type="common">California sealion</name>
    <dbReference type="NCBI Taxonomy" id="9704"/>
    <lineage>
        <taxon>Eukaryota</taxon>
        <taxon>Metazoa</taxon>
        <taxon>Chordata</taxon>
        <taxon>Craniata</taxon>
        <taxon>Vertebrata</taxon>
        <taxon>Euteleostomi</taxon>
        <taxon>Mammalia</taxon>
        <taxon>Eutheria</taxon>
        <taxon>Laurasiatheria</taxon>
        <taxon>Carnivora</taxon>
        <taxon>Caniformia</taxon>
        <taxon>Pinnipedia</taxon>
        <taxon>Otariidae</taxon>
        <taxon>Zalophus</taxon>
    </lineage>
</organism>
<dbReference type="InterPro" id="IPR036351">
    <property type="entry name" value="Ribosomal_eL32_sf"/>
</dbReference>
<protein>
    <recommendedName>
        <fullName evidence="4">60S ribosomal protein L32</fullName>
    </recommendedName>
</protein>
<dbReference type="GO" id="GO:0006412">
    <property type="term" value="P:translation"/>
    <property type="evidence" value="ECO:0007669"/>
    <property type="project" value="InterPro"/>
</dbReference>
<dbReference type="PANTHER" id="PTHR23413">
    <property type="entry name" value="60S RIBOSOMAL PROTEIN L32 AND DNA-DIRECTED RNA POLYMERASE II, SUBUNIT N"/>
    <property type="match status" value="1"/>
</dbReference>
<evidence type="ECO:0000313" key="6">
    <source>
        <dbReference type="RefSeq" id="XP_035583970.1"/>
    </source>
</evidence>
<dbReference type="GO" id="GO:0003735">
    <property type="term" value="F:structural constituent of ribosome"/>
    <property type="evidence" value="ECO:0007669"/>
    <property type="project" value="InterPro"/>
</dbReference>
<evidence type="ECO:0000256" key="2">
    <source>
        <dbReference type="ARBA" id="ARBA00022980"/>
    </source>
</evidence>
<evidence type="ECO:0000256" key="4">
    <source>
        <dbReference type="ARBA" id="ARBA00035335"/>
    </source>
</evidence>
<keyword evidence="5" id="KW-1185">Reference proteome</keyword>